<accession>A0A0C3N9N7</accession>
<organism evidence="1 2">
    <name type="scientific">Pisolithus tinctorius Marx 270</name>
    <dbReference type="NCBI Taxonomy" id="870435"/>
    <lineage>
        <taxon>Eukaryota</taxon>
        <taxon>Fungi</taxon>
        <taxon>Dikarya</taxon>
        <taxon>Basidiomycota</taxon>
        <taxon>Agaricomycotina</taxon>
        <taxon>Agaricomycetes</taxon>
        <taxon>Agaricomycetidae</taxon>
        <taxon>Boletales</taxon>
        <taxon>Sclerodermatineae</taxon>
        <taxon>Pisolithaceae</taxon>
        <taxon>Pisolithus</taxon>
    </lineage>
</organism>
<reference evidence="1 2" key="1">
    <citation type="submission" date="2014-04" db="EMBL/GenBank/DDBJ databases">
        <authorList>
            <consortium name="DOE Joint Genome Institute"/>
            <person name="Kuo A."/>
            <person name="Kohler A."/>
            <person name="Costa M.D."/>
            <person name="Nagy L.G."/>
            <person name="Floudas D."/>
            <person name="Copeland A."/>
            <person name="Barry K.W."/>
            <person name="Cichocki N."/>
            <person name="Veneault-Fourrey C."/>
            <person name="LaButti K."/>
            <person name="Lindquist E.A."/>
            <person name="Lipzen A."/>
            <person name="Lundell T."/>
            <person name="Morin E."/>
            <person name="Murat C."/>
            <person name="Sun H."/>
            <person name="Tunlid A."/>
            <person name="Henrissat B."/>
            <person name="Grigoriev I.V."/>
            <person name="Hibbett D.S."/>
            <person name="Martin F."/>
            <person name="Nordberg H.P."/>
            <person name="Cantor M.N."/>
            <person name="Hua S.X."/>
        </authorList>
    </citation>
    <scope>NUCLEOTIDE SEQUENCE [LARGE SCALE GENOMIC DNA]</scope>
    <source>
        <strain evidence="1 2">Marx 270</strain>
    </source>
</reference>
<reference evidence="2" key="2">
    <citation type="submission" date="2015-01" db="EMBL/GenBank/DDBJ databases">
        <title>Evolutionary Origins and Diversification of the Mycorrhizal Mutualists.</title>
        <authorList>
            <consortium name="DOE Joint Genome Institute"/>
            <consortium name="Mycorrhizal Genomics Consortium"/>
            <person name="Kohler A."/>
            <person name="Kuo A."/>
            <person name="Nagy L.G."/>
            <person name="Floudas D."/>
            <person name="Copeland A."/>
            <person name="Barry K.W."/>
            <person name="Cichocki N."/>
            <person name="Veneault-Fourrey C."/>
            <person name="LaButti K."/>
            <person name="Lindquist E.A."/>
            <person name="Lipzen A."/>
            <person name="Lundell T."/>
            <person name="Morin E."/>
            <person name="Murat C."/>
            <person name="Riley R."/>
            <person name="Ohm R."/>
            <person name="Sun H."/>
            <person name="Tunlid A."/>
            <person name="Henrissat B."/>
            <person name="Grigoriev I.V."/>
            <person name="Hibbett D.S."/>
            <person name="Martin F."/>
        </authorList>
    </citation>
    <scope>NUCLEOTIDE SEQUENCE [LARGE SCALE GENOMIC DNA]</scope>
    <source>
        <strain evidence="2">Marx 270</strain>
    </source>
</reference>
<dbReference type="Proteomes" id="UP000054217">
    <property type="component" value="Unassembled WGS sequence"/>
</dbReference>
<evidence type="ECO:0000313" key="1">
    <source>
        <dbReference type="EMBL" id="KIN92685.1"/>
    </source>
</evidence>
<dbReference type="InParanoid" id="A0A0C3N9N7"/>
<proteinExistence type="predicted"/>
<gene>
    <name evidence="1" type="ORF">M404DRAFT_1009427</name>
</gene>
<evidence type="ECO:0000313" key="2">
    <source>
        <dbReference type="Proteomes" id="UP000054217"/>
    </source>
</evidence>
<dbReference type="AlphaFoldDB" id="A0A0C3N9N7"/>
<name>A0A0C3N9N7_PISTI</name>
<keyword evidence="2" id="KW-1185">Reference proteome</keyword>
<dbReference type="EMBL" id="KN832482">
    <property type="protein sequence ID" value="KIN92685.1"/>
    <property type="molecule type" value="Genomic_DNA"/>
</dbReference>
<sequence length="84" mass="8930">MSSSTVAINLISITGNGTSVVTATAQKVLLSKDETITSQNTLLMVVLMPLQGIDEVVEVVDHNQQDDKGWDATLLMLSNGLDCP</sequence>
<dbReference type="HOGENOM" id="CLU_193184_0_0_1"/>
<protein>
    <submittedName>
        <fullName evidence="1">Uncharacterized protein</fullName>
    </submittedName>
</protein>